<protein>
    <recommendedName>
        <fullName evidence="14">STE3-domain-containing protein</fullName>
    </recommendedName>
</protein>
<feature type="transmembrane region" description="Helical" evidence="11">
    <location>
        <begin position="260"/>
        <end position="280"/>
    </location>
</feature>
<feature type="transmembrane region" description="Helical" evidence="11">
    <location>
        <begin position="150"/>
        <end position="171"/>
    </location>
</feature>
<evidence type="ECO:0000256" key="8">
    <source>
        <dbReference type="ARBA" id="ARBA00023170"/>
    </source>
</evidence>
<reference evidence="12 13" key="1">
    <citation type="submission" date="2014-04" db="EMBL/GenBank/DDBJ databases">
        <authorList>
            <consortium name="DOE Joint Genome Institute"/>
            <person name="Kuo A."/>
            <person name="Gay G."/>
            <person name="Dore J."/>
            <person name="Kohler A."/>
            <person name="Nagy L.G."/>
            <person name="Floudas D."/>
            <person name="Copeland A."/>
            <person name="Barry K.W."/>
            <person name="Cichocki N."/>
            <person name="Veneault-Fourrey C."/>
            <person name="LaButti K."/>
            <person name="Lindquist E.A."/>
            <person name="Lipzen A."/>
            <person name="Lundell T."/>
            <person name="Morin E."/>
            <person name="Murat C."/>
            <person name="Sun H."/>
            <person name="Tunlid A."/>
            <person name="Henrissat B."/>
            <person name="Grigoriev I.V."/>
            <person name="Hibbett D.S."/>
            <person name="Martin F."/>
            <person name="Nordberg H.P."/>
            <person name="Cantor M.N."/>
            <person name="Hua S.X."/>
        </authorList>
    </citation>
    <scope>NUCLEOTIDE SEQUENCE [LARGE SCALE GENOMIC DNA]</scope>
    <source>
        <strain evidence="13">h7</strain>
    </source>
</reference>
<evidence type="ECO:0000256" key="11">
    <source>
        <dbReference type="SAM" id="Phobius"/>
    </source>
</evidence>
<dbReference type="STRING" id="686832.A0A0C3CCT4"/>
<dbReference type="Pfam" id="PF02076">
    <property type="entry name" value="STE3"/>
    <property type="match status" value="1"/>
</dbReference>
<comment type="subcellular location">
    <subcellularLocation>
        <location evidence="1">Membrane</location>
        <topology evidence="1">Multi-pass membrane protein</topology>
    </subcellularLocation>
</comment>
<feature type="region of interest" description="Disordered" evidence="10">
    <location>
        <begin position="401"/>
        <end position="533"/>
    </location>
</feature>
<sequence>MAVILAALSFTCAALLAVFIPVGRIRTSIPDLAIVLWLTGYNIIHGVNAVVWAGNVDIHIPVWCDIVTKFMLGANIALPGALVCISLQLELVSSSKTILSDPRVVRNRTILEFLLCYVVPMIYMSLHVIAQDHRFDLVRDFGCSASTHPSTVGFLLLWIPPLLVCSIAFVFSGMSVHNSGQSRLSTFRTYLESRCSMTSSLFYRRLTTCMILAGSLTLISLSSLFSVHNFQPWISWDFVHASMATVEIVQFEDDVRNVQFAWWSTFAVSVIYIVLSFAIGEEARDSYRRLHDQFTRKRQLPKLVLPSYHLRKSPAPETAPRSASLTSSKLRPLTIELKSGWDDFLDEKKTKRKGSPRHSKNLTASACSSPTPSHRSTTEEDQAFMASTISYLGSPTARTLAAAFSPPPRNGFEIPPKPSSPPPPVPTSKPKSILKAPPKSVPVDVEPTINSVLDANWPVPPESPTPSRSHSRHGSGRSRSHSPASSAEEAIGYPLRPTVTPPHLRTRPFEGSNVPPNANVSPRKPILKRPSIRSLHKSWSRERLGQGHPGSDVIYMTVVKETA</sequence>
<keyword evidence="5 11" id="KW-1133">Transmembrane helix</keyword>
<dbReference type="GO" id="GO:0005886">
    <property type="term" value="C:plasma membrane"/>
    <property type="evidence" value="ECO:0007669"/>
    <property type="project" value="TreeGrafter"/>
</dbReference>
<feature type="transmembrane region" description="Helical" evidence="11">
    <location>
        <begin position="206"/>
        <end position="227"/>
    </location>
</feature>
<feature type="region of interest" description="Disordered" evidence="10">
    <location>
        <begin position="347"/>
        <end position="379"/>
    </location>
</feature>
<evidence type="ECO:0000313" key="13">
    <source>
        <dbReference type="Proteomes" id="UP000053424"/>
    </source>
</evidence>
<feature type="compositionally biased region" description="Basic residues" evidence="10">
    <location>
        <begin position="350"/>
        <end position="360"/>
    </location>
</feature>
<dbReference type="PRINTS" id="PR00899">
    <property type="entry name" value="GPCRSTE3"/>
</dbReference>
<evidence type="ECO:0000256" key="3">
    <source>
        <dbReference type="ARBA" id="ARBA00022507"/>
    </source>
</evidence>
<keyword evidence="9" id="KW-0807">Transducer</keyword>
<feature type="compositionally biased region" description="Polar residues" evidence="10">
    <location>
        <begin position="361"/>
        <end position="375"/>
    </location>
</feature>
<feature type="transmembrane region" description="Helical" evidence="11">
    <location>
        <begin position="110"/>
        <end position="130"/>
    </location>
</feature>
<keyword evidence="8" id="KW-0675">Receptor</keyword>
<dbReference type="Proteomes" id="UP000053424">
    <property type="component" value="Unassembled WGS sequence"/>
</dbReference>
<evidence type="ECO:0000256" key="5">
    <source>
        <dbReference type="ARBA" id="ARBA00022989"/>
    </source>
</evidence>
<feature type="compositionally biased region" description="Pro residues" evidence="10">
    <location>
        <begin position="405"/>
        <end position="427"/>
    </location>
</feature>
<organism evidence="12 13">
    <name type="scientific">Hebeloma cylindrosporum</name>
    <dbReference type="NCBI Taxonomy" id="76867"/>
    <lineage>
        <taxon>Eukaryota</taxon>
        <taxon>Fungi</taxon>
        <taxon>Dikarya</taxon>
        <taxon>Basidiomycota</taxon>
        <taxon>Agaricomycotina</taxon>
        <taxon>Agaricomycetes</taxon>
        <taxon>Agaricomycetidae</taxon>
        <taxon>Agaricales</taxon>
        <taxon>Agaricineae</taxon>
        <taxon>Hymenogastraceae</taxon>
        <taxon>Hebeloma</taxon>
    </lineage>
</organism>
<evidence type="ECO:0000256" key="7">
    <source>
        <dbReference type="ARBA" id="ARBA00023136"/>
    </source>
</evidence>
<keyword evidence="3" id="KW-0589">Pheromone response</keyword>
<dbReference type="InterPro" id="IPR001499">
    <property type="entry name" value="GPCR_STE3"/>
</dbReference>
<dbReference type="CDD" id="cd14966">
    <property type="entry name" value="7tmD_STE3"/>
    <property type="match status" value="1"/>
</dbReference>
<keyword evidence="4 11" id="KW-0812">Transmembrane</keyword>
<keyword evidence="7 11" id="KW-0472">Membrane</keyword>
<accession>A0A0C3CCT4</accession>
<dbReference type="EMBL" id="KN831779">
    <property type="protein sequence ID" value="KIM42054.1"/>
    <property type="molecule type" value="Genomic_DNA"/>
</dbReference>
<evidence type="ECO:0000256" key="9">
    <source>
        <dbReference type="ARBA" id="ARBA00023224"/>
    </source>
</evidence>
<feature type="compositionally biased region" description="Basic residues" evidence="10">
    <location>
        <begin position="469"/>
        <end position="480"/>
    </location>
</feature>
<keyword evidence="13" id="KW-1185">Reference proteome</keyword>
<dbReference type="PANTHER" id="PTHR28097:SF1">
    <property type="entry name" value="PHEROMONE A FACTOR RECEPTOR"/>
    <property type="match status" value="1"/>
</dbReference>
<evidence type="ECO:0000256" key="2">
    <source>
        <dbReference type="ARBA" id="ARBA00011085"/>
    </source>
</evidence>
<feature type="compositionally biased region" description="Low complexity" evidence="10">
    <location>
        <begin position="481"/>
        <end position="490"/>
    </location>
</feature>
<dbReference type="HOGENOM" id="CLU_027592_1_0_1"/>
<dbReference type="OrthoDB" id="2874149at2759"/>
<dbReference type="GO" id="GO:0004932">
    <property type="term" value="F:mating-type factor pheromone receptor activity"/>
    <property type="evidence" value="ECO:0007669"/>
    <property type="project" value="InterPro"/>
</dbReference>
<evidence type="ECO:0000256" key="10">
    <source>
        <dbReference type="SAM" id="MobiDB-lite"/>
    </source>
</evidence>
<dbReference type="PANTHER" id="PTHR28097">
    <property type="entry name" value="PHEROMONE A FACTOR RECEPTOR"/>
    <property type="match status" value="1"/>
</dbReference>
<gene>
    <name evidence="12" type="ORF">M413DRAFT_445226</name>
</gene>
<name>A0A0C3CCT4_HEBCY</name>
<comment type="similarity">
    <text evidence="2">Belongs to the G-protein coupled receptor 4 family.</text>
</comment>
<dbReference type="GO" id="GO:0000750">
    <property type="term" value="P:pheromone-dependent signal transduction involved in conjugation with cellular fusion"/>
    <property type="evidence" value="ECO:0007669"/>
    <property type="project" value="TreeGrafter"/>
</dbReference>
<evidence type="ECO:0008006" key="14">
    <source>
        <dbReference type="Google" id="ProtNLM"/>
    </source>
</evidence>
<reference evidence="13" key="2">
    <citation type="submission" date="2015-01" db="EMBL/GenBank/DDBJ databases">
        <title>Evolutionary Origins and Diversification of the Mycorrhizal Mutualists.</title>
        <authorList>
            <consortium name="DOE Joint Genome Institute"/>
            <consortium name="Mycorrhizal Genomics Consortium"/>
            <person name="Kohler A."/>
            <person name="Kuo A."/>
            <person name="Nagy L.G."/>
            <person name="Floudas D."/>
            <person name="Copeland A."/>
            <person name="Barry K.W."/>
            <person name="Cichocki N."/>
            <person name="Veneault-Fourrey C."/>
            <person name="LaButti K."/>
            <person name="Lindquist E.A."/>
            <person name="Lipzen A."/>
            <person name="Lundell T."/>
            <person name="Morin E."/>
            <person name="Murat C."/>
            <person name="Riley R."/>
            <person name="Ohm R."/>
            <person name="Sun H."/>
            <person name="Tunlid A."/>
            <person name="Henrissat B."/>
            <person name="Grigoriev I.V."/>
            <person name="Hibbett D.S."/>
            <person name="Martin F."/>
        </authorList>
    </citation>
    <scope>NUCLEOTIDE SEQUENCE [LARGE SCALE GENOMIC DNA]</scope>
    <source>
        <strain evidence="13">h7</strain>
    </source>
</reference>
<evidence type="ECO:0000256" key="4">
    <source>
        <dbReference type="ARBA" id="ARBA00022692"/>
    </source>
</evidence>
<proteinExistence type="inferred from homology"/>
<evidence type="ECO:0000313" key="12">
    <source>
        <dbReference type="EMBL" id="KIM42054.1"/>
    </source>
</evidence>
<dbReference type="AlphaFoldDB" id="A0A0C3CCT4"/>
<evidence type="ECO:0000256" key="1">
    <source>
        <dbReference type="ARBA" id="ARBA00004141"/>
    </source>
</evidence>
<keyword evidence="6" id="KW-0297">G-protein coupled receptor</keyword>
<feature type="transmembrane region" description="Helical" evidence="11">
    <location>
        <begin position="70"/>
        <end position="89"/>
    </location>
</feature>
<evidence type="ECO:0000256" key="6">
    <source>
        <dbReference type="ARBA" id="ARBA00023040"/>
    </source>
</evidence>